<keyword evidence="3" id="KW-1185">Reference proteome</keyword>
<evidence type="ECO:0000313" key="2">
    <source>
        <dbReference type="EMBL" id="EHO62204.1"/>
    </source>
</evidence>
<comment type="caution">
    <text evidence="2">The sequence shown here is derived from an EMBL/GenBank/DDBJ whole genome shotgun (WGS) entry which is preliminary data.</text>
</comment>
<accession>H1D2T4</accession>
<proteinExistence type="predicted"/>
<evidence type="ECO:0000313" key="3">
    <source>
        <dbReference type="Proteomes" id="UP000003277"/>
    </source>
</evidence>
<dbReference type="HOGENOM" id="CLU_1515585_0_0_9"/>
<dbReference type="PATRIC" id="fig|742743.3.peg.1935"/>
<dbReference type="EMBL" id="ADLT01000065">
    <property type="protein sequence ID" value="EHO62204.1"/>
    <property type="molecule type" value="Genomic_DNA"/>
</dbReference>
<sequence length="177" mass="19282">MIHMRMERSYKGILAIVLAAGMFGSGTALAASSTSGTTDGGVTQTAPAKTDSLFALAGTAKNGKKVYVAKPTPHALEEYRSMDPDNQDVMLMALARVGEANDKKAEVEVYTFIRRASAPKNVVFVNTMNMPVHQFVGLDLKKHAKDPTSLIFMKYWEMAFNKSYDLEDDSPAVPAPF</sequence>
<feature type="chain" id="PRO_5003548922" evidence="1">
    <location>
        <begin position="31"/>
        <end position="177"/>
    </location>
</feature>
<dbReference type="Proteomes" id="UP000003277">
    <property type="component" value="Unassembled WGS sequence"/>
</dbReference>
<dbReference type="RefSeq" id="WP_008860416.1">
    <property type="nucleotide sequence ID" value="NZ_JH591189.1"/>
</dbReference>
<evidence type="ECO:0000256" key="1">
    <source>
        <dbReference type="SAM" id="SignalP"/>
    </source>
</evidence>
<gene>
    <name evidence="2" type="ORF">HMPREF9453_01922</name>
</gene>
<protein>
    <submittedName>
        <fullName evidence="2">Uncharacterized protein</fullName>
    </submittedName>
</protein>
<reference evidence="2 3" key="1">
    <citation type="submission" date="2011-11" db="EMBL/GenBank/DDBJ databases">
        <title>The Genome Sequence of Dialister succinatiphilus YIT 11850.</title>
        <authorList>
            <consortium name="The Broad Institute Genome Sequencing Platform"/>
            <person name="Earl A."/>
            <person name="Ward D."/>
            <person name="Feldgarden M."/>
            <person name="Gevers D."/>
            <person name="Morotomi M."/>
            <person name="Young S.K."/>
            <person name="Zeng Q."/>
            <person name="Gargeya S."/>
            <person name="Fitzgerald M."/>
            <person name="Haas B."/>
            <person name="Abouelleil A."/>
            <person name="Alvarado L."/>
            <person name="Arachchi H.M."/>
            <person name="Berlin A."/>
            <person name="Brown A."/>
            <person name="Chapman S.B."/>
            <person name="Dunbar C."/>
            <person name="Gearin G."/>
            <person name="Goldberg J."/>
            <person name="Griggs A."/>
            <person name="Gujja S."/>
            <person name="Heiman D."/>
            <person name="Howarth C."/>
            <person name="Lui A."/>
            <person name="MacDonald P.J.P."/>
            <person name="Montmayeur A."/>
            <person name="Murphy C."/>
            <person name="Neiman D."/>
            <person name="Pearson M."/>
            <person name="Priest M."/>
            <person name="Roberts A."/>
            <person name="Saif S."/>
            <person name="Shea T."/>
            <person name="Sisk P."/>
            <person name="Stolte C."/>
            <person name="Sykes S."/>
            <person name="Wortman J."/>
            <person name="Nusbaum C."/>
            <person name="Birren B."/>
        </authorList>
    </citation>
    <scope>NUCLEOTIDE SEQUENCE [LARGE SCALE GENOMIC DNA]</scope>
    <source>
        <strain evidence="2 3">YIT 11850</strain>
    </source>
</reference>
<dbReference type="STRING" id="742743.HMPREF9453_01922"/>
<dbReference type="AlphaFoldDB" id="H1D2T4"/>
<name>H1D2T4_9FIRM</name>
<feature type="signal peptide" evidence="1">
    <location>
        <begin position="1"/>
        <end position="30"/>
    </location>
</feature>
<organism evidence="2 3">
    <name type="scientific">Dialister succinatiphilus YIT 11850</name>
    <dbReference type="NCBI Taxonomy" id="742743"/>
    <lineage>
        <taxon>Bacteria</taxon>
        <taxon>Bacillati</taxon>
        <taxon>Bacillota</taxon>
        <taxon>Negativicutes</taxon>
        <taxon>Veillonellales</taxon>
        <taxon>Veillonellaceae</taxon>
        <taxon>Dialister</taxon>
    </lineage>
</organism>
<keyword evidence="1" id="KW-0732">Signal</keyword>